<evidence type="ECO:0000313" key="1">
    <source>
        <dbReference type="EMBL" id="VDP41688.1"/>
    </source>
</evidence>
<gene>
    <name evidence="1" type="ORF">SMRZ_LOCUS22039</name>
</gene>
<keyword evidence="2" id="KW-1185">Reference proteome</keyword>
<dbReference type="EMBL" id="UZAI01018965">
    <property type="protein sequence ID" value="VDP41688.1"/>
    <property type="molecule type" value="Genomic_DNA"/>
</dbReference>
<dbReference type="AlphaFoldDB" id="A0A3P8E580"/>
<sequence length="40" mass="4416">MEQSFLKVLPCQTGRLKSSKTKSSEPEVRGRICTADCTEA</sequence>
<name>A0A3P8E580_9TREM</name>
<dbReference type="Proteomes" id="UP000277204">
    <property type="component" value="Unassembled WGS sequence"/>
</dbReference>
<protein>
    <submittedName>
        <fullName evidence="1">Uncharacterized protein</fullName>
    </submittedName>
</protein>
<reference evidence="1 2" key="1">
    <citation type="submission" date="2018-11" db="EMBL/GenBank/DDBJ databases">
        <authorList>
            <consortium name="Pathogen Informatics"/>
        </authorList>
    </citation>
    <scope>NUCLEOTIDE SEQUENCE [LARGE SCALE GENOMIC DNA]</scope>
    <source>
        <strain evidence="1 2">Zambia</strain>
    </source>
</reference>
<organism evidence="1 2">
    <name type="scientific">Schistosoma margrebowiei</name>
    <dbReference type="NCBI Taxonomy" id="48269"/>
    <lineage>
        <taxon>Eukaryota</taxon>
        <taxon>Metazoa</taxon>
        <taxon>Spiralia</taxon>
        <taxon>Lophotrochozoa</taxon>
        <taxon>Platyhelminthes</taxon>
        <taxon>Trematoda</taxon>
        <taxon>Digenea</taxon>
        <taxon>Strigeidida</taxon>
        <taxon>Schistosomatoidea</taxon>
        <taxon>Schistosomatidae</taxon>
        <taxon>Schistosoma</taxon>
    </lineage>
</organism>
<accession>A0A3P8E580</accession>
<proteinExistence type="predicted"/>
<evidence type="ECO:0000313" key="2">
    <source>
        <dbReference type="Proteomes" id="UP000277204"/>
    </source>
</evidence>